<protein>
    <recommendedName>
        <fullName evidence="2">IrrE N-terminal-like domain-containing protein</fullName>
    </recommendedName>
</protein>
<dbReference type="InterPro" id="IPR001387">
    <property type="entry name" value="Cro/C1-type_HTH"/>
</dbReference>
<dbReference type="EMBL" id="UOEN01000127">
    <property type="protein sequence ID" value="VAW12799.1"/>
    <property type="molecule type" value="Genomic_DNA"/>
</dbReference>
<gene>
    <name evidence="3" type="ORF">MNBD_BACTEROID05-109</name>
</gene>
<dbReference type="Gene3D" id="1.10.10.2910">
    <property type="match status" value="1"/>
</dbReference>
<dbReference type="InterPro" id="IPR010982">
    <property type="entry name" value="Lambda_DNA-bd_dom_sf"/>
</dbReference>
<dbReference type="PANTHER" id="PTHR43236:SF2">
    <property type="entry name" value="BLL0069 PROTEIN"/>
    <property type="match status" value="1"/>
</dbReference>
<evidence type="ECO:0000313" key="3">
    <source>
        <dbReference type="EMBL" id="VAW12799.1"/>
    </source>
</evidence>
<dbReference type="PANTHER" id="PTHR43236">
    <property type="entry name" value="ANTITOXIN HIGA1"/>
    <property type="match status" value="1"/>
</dbReference>
<organism evidence="3">
    <name type="scientific">hydrothermal vent metagenome</name>
    <dbReference type="NCBI Taxonomy" id="652676"/>
    <lineage>
        <taxon>unclassified sequences</taxon>
        <taxon>metagenomes</taxon>
        <taxon>ecological metagenomes</taxon>
    </lineage>
</organism>
<comment type="similarity">
    <text evidence="1">Belongs to the short-chain fatty acyl-CoA assimilation regulator (ScfR) family.</text>
</comment>
<proteinExistence type="inferred from homology"/>
<evidence type="ECO:0000259" key="2">
    <source>
        <dbReference type="Pfam" id="PF06114"/>
    </source>
</evidence>
<name>A0A3B0TKV8_9ZZZZ</name>
<accession>A0A3B0TKV8</accession>
<feature type="domain" description="IrrE N-terminal-like" evidence="2">
    <location>
        <begin position="190"/>
        <end position="301"/>
    </location>
</feature>
<dbReference type="InterPro" id="IPR010359">
    <property type="entry name" value="IrrE_HExxH"/>
</dbReference>
<reference evidence="3" key="1">
    <citation type="submission" date="2018-06" db="EMBL/GenBank/DDBJ databases">
        <authorList>
            <person name="Zhirakovskaya E."/>
        </authorList>
    </citation>
    <scope>NUCLEOTIDE SEQUENCE</scope>
</reference>
<evidence type="ECO:0000256" key="1">
    <source>
        <dbReference type="ARBA" id="ARBA00007227"/>
    </source>
</evidence>
<dbReference type="CDD" id="cd00093">
    <property type="entry name" value="HTH_XRE"/>
    <property type="match status" value="1"/>
</dbReference>
<dbReference type="Pfam" id="PF06114">
    <property type="entry name" value="Peptidase_M78"/>
    <property type="match status" value="1"/>
</dbReference>
<dbReference type="AlphaFoldDB" id="A0A3B0TKV8"/>
<dbReference type="SUPFAM" id="SSF47413">
    <property type="entry name" value="lambda repressor-like DNA-binding domains"/>
    <property type="match status" value="1"/>
</dbReference>
<dbReference type="InterPro" id="IPR052345">
    <property type="entry name" value="Rad_response_metalloprotease"/>
</dbReference>
<sequence length="390" mass="45612">MNDVIPVNGEVLRWARESAGLTIDEVVQKMNRKRITYELIESWELSTETPTYSQLERLAYEIYKRPLAIFFFPVPPEEVTIKQSFRTLPEYEIQRMPVKMRFLLRKAQSFQLNLYDLYDGVNPSETNITKDLEFLPNISEKEMAVGVREYLGISVDKQSSFGNPENAFKEWRRILEDVGLFIFKDAFQRDEFSGFCLYDKKFPVIYVNNSKPFTRQIFTLFHELAHLLFKTGGVDTNIEDYLDYLDGDEERIEIICNSFAGEFLVPSEHFYEKTRNVSVDDGSISSLANIYHVSREVILRKFYDLDRIDQAFYSEKVREWRMSESKASTGSGGNYYFTKGAYLGSKYIEKAFSQFYQNRITTERLADYLGVKVKNISGMESLLYRRESSA</sequence>
<dbReference type="GO" id="GO:0003677">
    <property type="term" value="F:DNA binding"/>
    <property type="evidence" value="ECO:0007669"/>
    <property type="project" value="InterPro"/>
</dbReference>